<sequence>MKFSDIKEEEWEGLRPYLDTCLLPVTGLSGAEAPWRTTGALEQLADVLELLELPYKGRVVTYPALHYSRTAAAEDQADEVCRELKDGGFAYVVIVTSDQAAASWQVEHADLLIYVDPAQLAGDRTGAKAEAANRIQQLWRGR</sequence>
<dbReference type="Pfam" id="PF10673">
    <property type="entry name" value="DUF2487"/>
    <property type="match status" value="1"/>
</dbReference>
<dbReference type="PROSITE" id="PS50096">
    <property type="entry name" value="IQ"/>
    <property type="match status" value="1"/>
</dbReference>
<dbReference type="Proteomes" id="UP000298246">
    <property type="component" value="Unassembled WGS sequence"/>
</dbReference>
<proteinExistence type="predicted"/>
<evidence type="ECO:0008006" key="3">
    <source>
        <dbReference type="Google" id="ProtNLM"/>
    </source>
</evidence>
<dbReference type="InterPro" id="IPR019615">
    <property type="entry name" value="DUF2487"/>
</dbReference>
<evidence type="ECO:0000313" key="2">
    <source>
        <dbReference type="Proteomes" id="UP000298246"/>
    </source>
</evidence>
<dbReference type="RefSeq" id="WP_134750209.1">
    <property type="nucleotide sequence ID" value="NZ_MYFO02000008.1"/>
</dbReference>
<organism evidence="1 2">
    <name type="scientific">Paenibacillus athensensis</name>
    <dbReference type="NCBI Taxonomy" id="1967502"/>
    <lineage>
        <taxon>Bacteria</taxon>
        <taxon>Bacillati</taxon>
        <taxon>Bacillota</taxon>
        <taxon>Bacilli</taxon>
        <taxon>Bacillales</taxon>
        <taxon>Paenibacillaceae</taxon>
        <taxon>Paenibacillus</taxon>
    </lineage>
</organism>
<dbReference type="AlphaFoldDB" id="A0A4Y8Q864"/>
<comment type="caution">
    <text evidence="1">The sequence shown here is derived from an EMBL/GenBank/DDBJ whole genome shotgun (WGS) entry which is preliminary data.</text>
</comment>
<evidence type="ECO:0000313" key="1">
    <source>
        <dbReference type="EMBL" id="TFE90545.1"/>
    </source>
</evidence>
<protein>
    <recommendedName>
        <fullName evidence="3">DUF2487 domain-containing protein</fullName>
    </recommendedName>
</protein>
<dbReference type="OrthoDB" id="2678750at2"/>
<dbReference type="EMBL" id="MYFO01000004">
    <property type="protein sequence ID" value="TFE90545.1"/>
    <property type="molecule type" value="Genomic_DNA"/>
</dbReference>
<accession>A0A4Y8Q864</accession>
<gene>
    <name evidence="1" type="ORF">B5M42_04570</name>
</gene>
<name>A0A4Y8Q864_9BACL</name>
<reference evidence="1 2" key="1">
    <citation type="submission" date="2017-03" db="EMBL/GenBank/DDBJ databases">
        <title>Isolation of Levoglucosan Utilizing Bacteria.</title>
        <authorList>
            <person name="Arya A.S."/>
        </authorList>
    </citation>
    <scope>NUCLEOTIDE SEQUENCE [LARGE SCALE GENOMIC DNA]</scope>
    <source>
        <strain evidence="1 2">MEC069</strain>
    </source>
</reference>
<keyword evidence="2" id="KW-1185">Reference proteome</keyword>